<dbReference type="Pfam" id="PF13508">
    <property type="entry name" value="Acetyltransf_7"/>
    <property type="match status" value="1"/>
</dbReference>
<dbReference type="PROSITE" id="PS51186">
    <property type="entry name" value="GNAT"/>
    <property type="match status" value="1"/>
</dbReference>
<reference evidence="3" key="2">
    <citation type="journal article" date="2022" name="Microbiol. Resour. Announc.">
        <title>Metagenome Sequencing to Explore Phylogenomics of Terrestrial Cyanobacteria.</title>
        <authorList>
            <person name="Ward R.D."/>
            <person name="Stajich J.E."/>
            <person name="Johansen J.R."/>
            <person name="Huntemann M."/>
            <person name="Clum A."/>
            <person name="Foster B."/>
            <person name="Foster B."/>
            <person name="Roux S."/>
            <person name="Palaniappan K."/>
            <person name="Varghese N."/>
            <person name="Mukherjee S."/>
            <person name="Reddy T.B.K."/>
            <person name="Daum C."/>
            <person name="Copeland A."/>
            <person name="Chen I.A."/>
            <person name="Ivanova N.N."/>
            <person name="Kyrpides N.C."/>
            <person name="Shapiro N."/>
            <person name="Eloe-Fadrosh E.A."/>
            <person name="Pietrasiak N."/>
        </authorList>
    </citation>
    <scope>NUCLEOTIDE SEQUENCE</scope>
    <source>
        <strain evidence="3">GSE-TBD4-15B</strain>
    </source>
</reference>
<evidence type="ECO:0000259" key="2">
    <source>
        <dbReference type="PROSITE" id="PS51186"/>
    </source>
</evidence>
<protein>
    <submittedName>
        <fullName evidence="3">GNAT family N-acetyltransferase</fullName>
    </submittedName>
</protein>
<name>A0A951U7C8_9CYAN</name>
<dbReference type="GO" id="GO:0016747">
    <property type="term" value="F:acyltransferase activity, transferring groups other than amino-acyl groups"/>
    <property type="evidence" value="ECO:0007669"/>
    <property type="project" value="InterPro"/>
</dbReference>
<keyword evidence="1" id="KW-0472">Membrane</keyword>
<proteinExistence type="predicted"/>
<sequence>MTEPFHLFPAHLQAPLPQAHPSQAQMQVRLALPQDRRQIRLLLRDYCHPNYHQTSRSRTWAYFGLGLALSVVLHGLLLTGSLQLLCLGLLGLGGLVLISWLRLRLFADWQHYWVMEREQRLIACSRLTCHHTYAVLSDVVVAADWRQLGVGSQLLSGITLPSDRPIYLACRSELVEFYQRFGFQPFCPKALTAYLRRELGLQDRQLNVLCRALSPKS</sequence>
<dbReference type="SUPFAM" id="SSF55729">
    <property type="entry name" value="Acyl-CoA N-acyltransferases (Nat)"/>
    <property type="match status" value="1"/>
</dbReference>
<evidence type="ECO:0000313" key="4">
    <source>
        <dbReference type="Proteomes" id="UP000707356"/>
    </source>
</evidence>
<dbReference type="InterPro" id="IPR000182">
    <property type="entry name" value="GNAT_dom"/>
</dbReference>
<evidence type="ECO:0000256" key="1">
    <source>
        <dbReference type="SAM" id="Phobius"/>
    </source>
</evidence>
<dbReference type="AlphaFoldDB" id="A0A951U7C8"/>
<dbReference type="InterPro" id="IPR016181">
    <property type="entry name" value="Acyl_CoA_acyltransferase"/>
</dbReference>
<dbReference type="EMBL" id="JAHHHV010000076">
    <property type="protein sequence ID" value="MBW4467372.1"/>
    <property type="molecule type" value="Genomic_DNA"/>
</dbReference>
<feature type="transmembrane region" description="Helical" evidence="1">
    <location>
        <begin position="82"/>
        <end position="101"/>
    </location>
</feature>
<dbReference type="Gene3D" id="3.40.630.30">
    <property type="match status" value="1"/>
</dbReference>
<keyword evidence="1" id="KW-0812">Transmembrane</keyword>
<reference evidence="3" key="1">
    <citation type="submission" date="2021-05" db="EMBL/GenBank/DDBJ databases">
        <authorList>
            <person name="Pietrasiak N."/>
            <person name="Ward R."/>
            <person name="Stajich J.E."/>
            <person name="Kurbessoian T."/>
        </authorList>
    </citation>
    <scope>NUCLEOTIDE SEQUENCE</scope>
    <source>
        <strain evidence="3">GSE-TBD4-15B</strain>
    </source>
</reference>
<gene>
    <name evidence="3" type="ORF">KME07_18250</name>
</gene>
<comment type="caution">
    <text evidence="3">The sequence shown here is derived from an EMBL/GenBank/DDBJ whole genome shotgun (WGS) entry which is preliminary data.</text>
</comment>
<dbReference type="Proteomes" id="UP000707356">
    <property type="component" value="Unassembled WGS sequence"/>
</dbReference>
<organism evidence="3 4">
    <name type="scientific">Pegethrix bostrychoides GSE-TBD4-15B</name>
    <dbReference type="NCBI Taxonomy" id="2839662"/>
    <lineage>
        <taxon>Bacteria</taxon>
        <taxon>Bacillati</taxon>
        <taxon>Cyanobacteriota</taxon>
        <taxon>Cyanophyceae</taxon>
        <taxon>Oculatellales</taxon>
        <taxon>Oculatellaceae</taxon>
        <taxon>Pegethrix</taxon>
    </lineage>
</organism>
<dbReference type="CDD" id="cd04301">
    <property type="entry name" value="NAT_SF"/>
    <property type="match status" value="1"/>
</dbReference>
<feature type="transmembrane region" description="Helical" evidence="1">
    <location>
        <begin position="59"/>
        <end position="76"/>
    </location>
</feature>
<evidence type="ECO:0000313" key="3">
    <source>
        <dbReference type="EMBL" id="MBW4467372.1"/>
    </source>
</evidence>
<feature type="domain" description="N-acetyltransferase" evidence="2">
    <location>
        <begin position="71"/>
        <end position="200"/>
    </location>
</feature>
<accession>A0A951U7C8</accession>
<keyword evidence="1" id="KW-1133">Transmembrane helix</keyword>